<protein>
    <submittedName>
        <fullName evidence="2">Uncharacterized protein</fullName>
    </submittedName>
</protein>
<dbReference type="EMBL" id="CM012444">
    <property type="protein sequence ID" value="RVE69001.1"/>
    <property type="molecule type" value="Genomic_DNA"/>
</dbReference>
<proteinExistence type="predicted"/>
<organism evidence="2 3">
    <name type="scientific">Oryzias javanicus</name>
    <name type="common">Javanese ricefish</name>
    <name type="synonym">Aplocheilus javanicus</name>
    <dbReference type="NCBI Taxonomy" id="123683"/>
    <lineage>
        <taxon>Eukaryota</taxon>
        <taxon>Metazoa</taxon>
        <taxon>Chordata</taxon>
        <taxon>Craniata</taxon>
        <taxon>Vertebrata</taxon>
        <taxon>Euteleostomi</taxon>
        <taxon>Actinopterygii</taxon>
        <taxon>Neopterygii</taxon>
        <taxon>Teleostei</taxon>
        <taxon>Neoteleostei</taxon>
        <taxon>Acanthomorphata</taxon>
        <taxon>Ovalentaria</taxon>
        <taxon>Atherinomorphae</taxon>
        <taxon>Beloniformes</taxon>
        <taxon>Adrianichthyidae</taxon>
        <taxon>Oryziinae</taxon>
        <taxon>Oryzias</taxon>
    </lineage>
</organism>
<gene>
    <name evidence="2" type="ORF">OJAV_G00073450</name>
</gene>
<name>A0A3S2P884_ORYJA</name>
<reference evidence="2 3" key="2">
    <citation type="submission" date="2019-01" db="EMBL/GenBank/DDBJ databases">
        <title>A chromosome length genome reference of the Java medaka (oryzias javanicus).</title>
        <authorList>
            <person name="Herpin A."/>
            <person name="Takehana Y."/>
            <person name="Naruse K."/>
            <person name="Ansai S."/>
            <person name="Kawaguchi M."/>
        </authorList>
    </citation>
    <scope>NUCLEOTIDE SEQUENCE [LARGE SCALE GENOMIC DNA]</scope>
    <source>
        <strain evidence="2">RS831</strain>
        <tissue evidence="2">Whole body</tissue>
    </source>
</reference>
<evidence type="ECO:0000313" key="2">
    <source>
        <dbReference type="EMBL" id="RVE69001.1"/>
    </source>
</evidence>
<dbReference type="AlphaFoldDB" id="A0A3S2P884"/>
<keyword evidence="3" id="KW-1185">Reference proteome</keyword>
<reference evidence="2 3" key="1">
    <citation type="submission" date="2018-11" db="EMBL/GenBank/DDBJ databases">
        <authorList>
            <person name="Lopez-Roques C."/>
            <person name="Donnadieu C."/>
            <person name="Bouchez O."/>
            <person name="Klopp C."/>
            <person name="Cabau C."/>
            <person name="Zahm M."/>
        </authorList>
    </citation>
    <scope>NUCLEOTIDE SEQUENCE [LARGE SCALE GENOMIC DNA]</scope>
    <source>
        <strain evidence="2">RS831</strain>
        <tissue evidence="2">Whole body</tissue>
    </source>
</reference>
<accession>A0A3S2P884</accession>
<dbReference type="Proteomes" id="UP000283210">
    <property type="component" value="Chromosome 8"/>
</dbReference>
<feature type="region of interest" description="Disordered" evidence="1">
    <location>
        <begin position="20"/>
        <end position="60"/>
    </location>
</feature>
<evidence type="ECO:0000313" key="3">
    <source>
        <dbReference type="Proteomes" id="UP000283210"/>
    </source>
</evidence>
<sequence length="70" mass="7605">MTPLPTSTYLVLATRWSNSCSKNNTHSGQRDNGKTSRSNTEVRREAKGSSPSSPTCSFHSGQTRTLMIGC</sequence>
<evidence type="ECO:0000256" key="1">
    <source>
        <dbReference type="SAM" id="MobiDB-lite"/>
    </source>
</evidence>
<feature type="compositionally biased region" description="Basic and acidic residues" evidence="1">
    <location>
        <begin position="28"/>
        <end position="47"/>
    </location>
</feature>